<dbReference type="RefSeq" id="WP_091391236.1">
    <property type="nucleotide sequence ID" value="NZ_FNQO01000007.1"/>
</dbReference>
<name>A0A1H4BQ55_9GAMM</name>
<dbReference type="EMBL" id="FNQO01000007">
    <property type="protein sequence ID" value="SEA50263.1"/>
    <property type="molecule type" value="Genomic_DNA"/>
</dbReference>
<dbReference type="Proteomes" id="UP000198658">
    <property type="component" value="Unassembled WGS sequence"/>
</dbReference>
<keyword evidence="2" id="KW-1185">Reference proteome</keyword>
<gene>
    <name evidence="1" type="ORF">SAMN05216562_3399</name>
</gene>
<evidence type="ECO:0000313" key="1">
    <source>
        <dbReference type="EMBL" id="SEA50263.1"/>
    </source>
</evidence>
<accession>A0A1H4BQ55</accession>
<sequence length="147" mass="16694">MSVWERQYRDAVASITSPVTLDDKILLQARQFKPVRSDNRWLSKAASSCAAIAVLVLLMHPAQYLGALTPGLQSTNGAQQHPLRNWQHKPSQPAQGIDPWFELRSQVNAGSYIELCNQWRQQQRGSIREKLPRDLESKARAHCRLLP</sequence>
<proteinExistence type="predicted"/>
<dbReference type="AlphaFoldDB" id="A0A1H4BQ55"/>
<dbReference type="OrthoDB" id="5737439at2"/>
<reference evidence="2" key="1">
    <citation type="submission" date="2016-10" db="EMBL/GenBank/DDBJ databases">
        <authorList>
            <person name="Varghese N."/>
            <person name="Submissions S."/>
        </authorList>
    </citation>
    <scope>NUCLEOTIDE SEQUENCE [LARGE SCALE GENOMIC DNA]</scope>
    <source>
        <strain evidence="2">CGMCC 1.10657</strain>
    </source>
</reference>
<evidence type="ECO:0000313" key="2">
    <source>
        <dbReference type="Proteomes" id="UP000198658"/>
    </source>
</evidence>
<organism evidence="1 2">
    <name type="scientific">Microbulbifer marinus</name>
    <dbReference type="NCBI Taxonomy" id="658218"/>
    <lineage>
        <taxon>Bacteria</taxon>
        <taxon>Pseudomonadati</taxon>
        <taxon>Pseudomonadota</taxon>
        <taxon>Gammaproteobacteria</taxon>
        <taxon>Cellvibrionales</taxon>
        <taxon>Microbulbiferaceae</taxon>
        <taxon>Microbulbifer</taxon>
    </lineage>
</organism>
<protein>
    <submittedName>
        <fullName evidence="1">Uncharacterized protein</fullName>
    </submittedName>
</protein>
<dbReference type="STRING" id="658218.SAMN05216562_3399"/>